<accession>A0AAW0TNN4</accession>
<evidence type="ECO:0000313" key="3">
    <source>
        <dbReference type="Proteomes" id="UP001487740"/>
    </source>
</evidence>
<dbReference type="AlphaFoldDB" id="A0AAW0TNN4"/>
<proteinExistence type="predicted"/>
<evidence type="ECO:0000313" key="2">
    <source>
        <dbReference type="EMBL" id="KAK8389320.1"/>
    </source>
</evidence>
<keyword evidence="3" id="KW-1185">Reference proteome</keyword>
<name>A0AAW0TNN4_SCYPA</name>
<comment type="caution">
    <text evidence="2">The sequence shown here is derived from an EMBL/GenBank/DDBJ whole genome shotgun (WGS) entry which is preliminary data.</text>
</comment>
<sequence>MVEWWKSLLWVPCQDLPLPHVLEVIALSHGYTVQVTGTRSLDYTAPESHRHSALNISRPGTGGKRAAGEGRAIVEGRYSAGNGREEPPVAATEGGGGWRNVVLERHYIQSRTAIIAAPAGRFTRPTNTKSHYTARRAALLTL</sequence>
<dbReference type="EMBL" id="JARAKH010000027">
    <property type="protein sequence ID" value="KAK8389320.1"/>
    <property type="molecule type" value="Genomic_DNA"/>
</dbReference>
<dbReference type="Proteomes" id="UP001487740">
    <property type="component" value="Unassembled WGS sequence"/>
</dbReference>
<feature type="region of interest" description="Disordered" evidence="1">
    <location>
        <begin position="46"/>
        <end position="67"/>
    </location>
</feature>
<gene>
    <name evidence="2" type="ORF">O3P69_008804</name>
</gene>
<protein>
    <submittedName>
        <fullName evidence="2">Uncharacterized protein</fullName>
    </submittedName>
</protein>
<organism evidence="2 3">
    <name type="scientific">Scylla paramamosain</name>
    <name type="common">Mud crab</name>
    <dbReference type="NCBI Taxonomy" id="85552"/>
    <lineage>
        <taxon>Eukaryota</taxon>
        <taxon>Metazoa</taxon>
        <taxon>Ecdysozoa</taxon>
        <taxon>Arthropoda</taxon>
        <taxon>Crustacea</taxon>
        <taxon>Multicrustacea</taxon>
        <taxon>Malacostraca</taxon>
        <taxon>Eumalacostraca</taxon>
        <taxon>Eucarida</taxon>
        <taxon>Decapoda</taxon>
        <taxon>Pleocyemata</taxon>
        <taxon>Brachyura</taxon>
        <taxon>Eubrachyura</taxon>
        <taxon>Portunoidea</taxon>
        <taxon>Portunidae</taxon>
        <taxon>Portuninae</taxon>
        <taxon>Scylla</taxon>
    </lineage>
</organism>
<reference evidence="2 3" key="1">
    <citation type="submission" date="2023-03" db="EMBL/GenBank/DDBJ databases">
        <title>High-quality genome of Scylla paramamosain provides insights in environmental adaptation.</title>
        <authorList>
            <person name="Zhang L."/>
        </authorList>
    </citation>
    <scope>NUCLEOTIDE SEQUENCE [LARGE SCALE GENOMIC DNA]</scope>
    <source>
        <strain evidence="2">LZ_2023a</strain>
        <tissue evidence="2">Muscle</tissue>
    </source>
</reference>
<evidence type="ECO:0000256" key="1">
    <source>
        <dbReference type="SAM" id="MobiDB-lite"/>
    </source>
</evidence>